<dbReference type="EMBL" id="CP000880">
    <property type="protein sequence ID" value="ABX20668.1"/>
    <property type="molecule type" value="Genomic_DNA"/>
</dbReference>
<protein>
    <recommendedName>
        <fullName evidence="4">DUF2574 family protein</fullName>
    </recommendedName>
</protein>
<sequence>MVLKYRYVHTAHQDGLHTVWRSTEEQLFTMKKYLLMGIIVSAYGISVLVFASDTATLTISGKVTAPTCSTEVVNAQLQQRCGNTIHVSTLQTPAATPMRGVTTQLYTVPGDSTRQIVVNRYD</sequence>
<dbReference type="Proteomes" id="UP000002084">
    <property type="component" value="Chromosome"/>
</dbReference>
<dbReference type="AlphaFoldDB" id="A9MKV2"/>
<dbReference type="InterPro" id="IPR020386">
    <property type="entry name" value="Uncharacterised_YehE"/>
</dbReference>
<proteinExistence type="predicted"/>
<dbReference type="KEGG" id="ses:SARI_00745"/>
<feature type="transmembrane region" description="Helical" evidence="1">
    <location>
        <begin position="33"/>
        <end position="51"/>
    </location>
</feature>
<evidence type="ECO:0000313" key="3">
    <source>
        <dbReference type="Proteomes" id="UP000002084"/>
    </source>
</evidence>
<keyword evidence="1" id="KW-0812">Transmembrane</keyword>
<name>A9MKV2_SALAR</name>
<reference evidence="2 3" key="1">
    <citation type="submission" date="2007-11" db="EMBL/GenBank/DDBJ databases">
        <authorList>
            <consortium name="The Salmonella enterica serovar Arizonae Genome Sequencing Project"/>
            <person name="McClelland M."/>
            <person name="Sanderson E.K."/>
            <person name="Porwollik S."/>
            <person name="Spieth J."/>
            <person name="Clifton W.S."/>
            <person name="Fulton R."/>
            <person name="Chunyan W."/>
            <person name="Wollam A."/>
            <person name="Shah N."/>
            <person name="Pepin K."/>
            <person name="Bhonagiri V."/>
            <person name="Nash W."/>
            <person name="Johnson M."/>
            <person name="Thiruvilangam P."/>
            <person name="Wilson R."/>
        </authorList>
    </citation>
    <scope>NUCLEOTIDE SEQUENCE [LARGE SCALE GENOMIC DNA]</scope>
    <source>
        <strain evidence="3">ATCC BAA-731 / CDC346-86 / RSK2980</strain>
    </source>
</reference>
<keyword evidence="1" id="KW-1133">Transmembrane helix</keyword>
<dbReference type="Pfam" id="PF10836">
    <property type="entry name" value="DUF2574"/>
    <property type="match status" value="1"/>
</dbReference>
<evidence type="ECO:0000313" key="2">
    <source>
        <dbReference type="EMBL" id="ABX20668.1"/>
    </source>
</evidence>
<keyword evidence="3" id="KW-1185">Reference proteome</keyword>
<dbReference type="HOGENOM" id="CLU_164781_0_0_6"/>
<evidence type="ECO:0000256" key="1">
    <source>
        <dbReference type="SAM" id="Phobius"/>
    </source>
</evidence>
<evidence type="ECO:0008006" key="4">
    <source>
        <dbReference type="Google" id="ProtNLM"/>
    </source>
</evidence>
<dbReference type="STRING" id="41514.SARI_00745"/>
<gene>
    <name evidence="2" type="ordered locus">SARI_00745</name>
</gene>
<accession>A9MKV2</accession>
<organism evidence="2 3">
    <name type="scientific">Salmonella arizonae (strain ATCC BAA-731 / CDC346-86 / RSK2980)</name>
    <dbReference type="NCBI Taxonomy" id="41514"/>
    <lineage>
        <taxon>Bacteria</taxon>
        <taxon>Pseudomonadati</taxon>
        <taxon>Pseudomonadota</taxon>
        <taxon>Gammaproteobacteria</taxon>
        <taxon>Enterobacterales</taxon>
        <taxon>Enterobacteriaceae</taxon>
        <taxon>Salmonella</taxon>
    </lineage>
</organism>
<keyword evidence="1" id="KW-0472">Membrane</keyword>